<protein>
    <submittedName>
        <fullName evidence="2">Uncharacterized protein</fullName>
    </submittedName>
</protein>
<feature type="region of interest" description="Disordered" evidence="1">
    <location>
        <begin position="54"/>
        <end position="81"/>
    </location>
</feature>
<evidence type="ECO:0000256" key="1">
    <source>
        <dbReference type="SAM" id="MobiDB-lite"/>
    </source>
</evidence>
<organism evidence="2 3">
    <name type="scientific">Amycolatopsis jiangsuensis</name>
    <dbReference type="NCBI Taxonomy" id="1181879"/>
    <lineage>
        <taxon>Bacteria</taxon>
        <taxon>Bacillati</taxon>
        <taxon>Actinomycetota</taxon>
        <taxon>Actinomycetes</taxon>
        <taxon>Pseudonocardiales</taxon>
        <taxon>Pseudonocardiaceae</taxon>
        <taxon>Amycolatopsis</taxon>
    </lineage>
</organism>
<reference evidence="2 3" key="1">
    <citation type="submission" date="2020-08" db="EMBL/GenBank/DDBJ databases">
        <title>Sequencing the genomes of 1000 actinobacteria strains.</title>
        <authorList>
            <person name="Klenk H.-P."/>
        </authorList>
    </citation>
    <scope>NUCLEOTIDE SEQUENCE [LARGE SCALE GENOMIC DNA]</scope>
    <source>
        <strain evidence="2 3">DSM 45859</strain>
    </source>
</reference>
<evidence type="ECO:0000313" key="2">
    <source>
        <dbReference type="EMBL" id="MBB4688080.1"/>
    </source>
</evidence>
<accession>A0A840J1Z8</accession>
<gene>
    <name evidence="2" type="ORF">BJY18_005565</name>
</gene>
<dbReference type="Proteomes" id="UP000581769">
    <property type="component" value="Unassembled WGS sequence"/>
</dbReference>
<name>A0A840J1Z8_9PSEU</name>
<sequence>MLQRWMPAGRILQGRVSEGRMLHSPVPRAESRAAGSCMQGRGPEAACRADGRKLQGWMPEGPDLGGPGAGQSRACGGLTAARAADQRGISRLRIAEAR</sequence>
<comment type="caution">
    <text evidence="2">The sequence shown here is derived from an EMBL/GenBank/DDBJ whole genome shotgun (WGS) entry which is preliminary data.</text>
</comment>
<dbReference type="EMBL" id="JACHMG010000001">
    <property type="protein sequence ID" value="MBB4688080.1"/>
    <property type="molecule type" value="Genomic_DNA"/>
</dbReference>
<evidence type="ECO:0000313" key="3">
    <source>
        <dbReference type="Proteomes" id="UP000581769"/>
    </source>
</evidence>
<dbReference type="AlphaFoldDB" id="A0A840J1Z8"/>
<proteinExistence type="predicted"/>
<keyword evidence="3" id="KW-1185">Reference proteome</keyword>